<evidence type="ECO:0000313" key="1">
    <source>
        <dbReference type="EMBL" id="CAB4572627.1"/>
    </source>
</evidence>
<organism evidence="1">
    <name type="scientific">freshwater metagenome</name>
    <dbReference type="NCBI Taxonomy" id="449393"/>
    <lineage>
        <taxon>unclassified sequences</taxon>
        <taxon>metagenomes</taxon>
        <taxon>ecological metagenomes</taxon>
    </lineage>
</organism>
<gene>
    <name evidence="1" type="ORF">UFOPK1726_00373</name>
</gene>
<dbReference type="SUPFAM" id="SSF52540">
    <property type="entry name" value="P-loop containing nucleoside triphosphate hydrolases"/>
    <property type="match status" value="1"/>
</dbReference>
<accession>A0A6J6E8Z8</accession>
<dbReference type="AlphaFoldDB" id="A0A6J6E8Z8"/>
<dbReference type="Gene3D" id="3.40.50.300">
    <property type="entry name" value="P-loop containing nucleotide triphosphate hydrolases"/>
    <property type="match status" value="1"/>
</dbReference>
<dbReference type="InterPro" id="IPR027417">
    <property type="entry name" value="P-loop_NTPase"/>
</dbReference>
<dbReference type="EMBL" id="CAEZTT010000028">
    <property type="protein sequence ID" value="CAB4572627.1"/>
    <property type="molecule type" value="Genomic_DNA"/>
</dbReference>
<name>A0A6J6E8Z8_9ZZZZ</name>
<sequence>MSAKLKIVLHIGTMKSGTTYLQHGMLSQLSQLAEKGWLYPMAFAPARGAINHERAIYGLVGNHIPWVDSTTAQRMAPQWQKLISEVSASEDNVLLSAEAVAAMLEDGIEQLLNALPDRDIEVVLTARDLARVLPSSWQQSVRNGRPYGYQEYFDRIKRAKELPIDESVGSNFWRSYQLSDVVLRWQKFIPLAKISIVTVPTKSSSDSLWARFINAMNLPLETTEPKFDDKKAHTSITWPEAEVLTQLNKKWAKQGKPKKAQDQLRRRIVQEGFQHRADRGRAIALTAPWLSLTEQWAAQDVEQLLQIGVRIHGDINELLVPSDLAPAQPCDVAEIAEASAVAARFHDRMRLQAITTLFGISRNRR</sequence>
<protein>
    <submittedName>
        <fullName evidence="1">Unannotated protein</fullName>
    </submittedName>
</protein>
<proteinExistence type="predicted"/>
<reference evidence="1" key="1">
    <citation type="submission" date="2020-05" db="EMBL/GenBank/DDBJ databases">
        <authorList>
            <person name="Chiriac C."/>
            <person name="Salcher M."/>
            <person name="Ghai R."/>
            <person name="Kavagutti S V."/>
        </authorList>
    </citation>
    <scope>NUCLEOTIDE SEQUENCE</scope>
</reference>